<dbReference type="EMBL" id="QQWO01000016">
    <property type="protein sequence ID" value="RSV00546.1"/>
    <property type="molecule type" value="Genomic_DNA"/>
</dbReference>
<evidence type="ECO:0000313" key="4">
    <source>
        <dbReference type="Proteomes" id="UP000286681"/>
    </source>
</evidence>
<organism evidence="1 3">
    <name type="scientific">Sphingomonas koreensis</name>
    <dbReference type="NCBI Taxonomy" id="93064"/>
    <lineage>
        <taxon>Bacteria</taxon>
        <taxon>Pseudomonadati</taxon>
        <taxon>Pseudomonadota</taxon>
        <taxon>Alphaproteobacteria</taxon>
        <taxon>Sphingomonadales</taxon>
        <taxon>Sphingomonadaceae</taxon>
        <taxon>Sphingomonas</taxon>
    </lineage>
</organism>
<evidence type="ECO:0000313" key="2">
    <source>
        <dbReference type="EMBL" id="RSV00546.1"/>
    </source>
</evidence>
<dbReference type="InterPro" id="IPR007709">
    <property type="entry name" value="N-FG_amidohydro"/>
</dbReference>
<reference evidence="1" key="1">
    <citation type="submission" date="2016-12" db="EMBL/GenBank/DDBJ databases">
        <title>Whole genome sequencing of Sphingomonas koreensis.</title>
        <authorList>
            <person name="Conlan S."/>
            <person name="Thomas P.J."/>
            <person name="Mullikin J."/>
            <person name="Palmore T.N."/>
            <person name="Frank K.M."/>
            <person name="Segre J.A."/>
        </authorList>
    </citation>
    <scope>NUCLEOTIDE SEQUENCE</scope>
    <source>
        <strain evidence="1">ABOJV</strain>
    </source>
</reference>
<reference evidence="3" key="2">
    <citation type="submission" date="2016-12" db="EMBL/GenBank/DDBJ databases">
        <title>Whole genome sequencing of Sphingomonas sp. ABOJV.</title>
        <authorList>
            <person name="Conlan S."/>
            <person name="Thomas P.J."/>
            <person name="Mullikin J."/>
            <person name="Palmore T.N."/>
            <person name="Frank K.M."/>
            <person name="Segre J.A."/>
        </authorList>
    </citation>
    <scope>NUCLEOTIDE SEQUENCE [LARGE SCALE GENOMIC DNA]</scope>
    <source>
        <strain evidence="3">ABOJV</strain>
    </source>
</reference>
<name>A0A1L6JCI1_9SPHN</name>
<dbReference type="KEGG" id="skr:BRX40_15285"/>
<dbReference type="EMBL" id="CP018820">
    <property type="protein sequence ID" value="APR53603.1"/>
    <property type="molecule type" value="Genomic_DNA"/>
</dbReference>
<gene>
    <name evidence="1" type="ORF">BRX40_15285</name>
    <name evidence="2" type="ORF">CA257_17240</name>
</gene>
<dbReference type="AlphaFoldDB" id="A0A1L6JCI1"/>
<sequence length="243" mass="25873">MSVAQIIDGAADILILCDHASSAVPSGIDLGIDPDLLTRHIAVDIGAAAVSKAMAAQLEATAILATVSRLVIDLNREPDRLGLIPHSSDGHAIPGNDDADRGERIARFHAPYHRLIAETIRAKPPKLIVSVHSFTPRLEQHDGADRPWEIGILYNRDARAARIGIALLEAAGIVTGDNEPYSGRILNATMNRHAEGNGIPYLGIEIRNDLISDASGVAHWAQLLASIANDVRNRLAQTGSPAT</sequence>
<dbReference type="GeneID" id="44133928"/>
<dbReference type="Proteomes" id="UP000286681">
    <property type="component" value="Unassembled WGS sequence"/>
</dbReference>
<evidence type="ECO:0000313" key="1">
    <source>
        <dbReference type="EMBL" id="APR53603.1"/>
    </source>
</evidence>
<keyword evidence="1" id="KW-0378">Hydrolase</keyword>
<dbReference type="RefSeq" id="WP_066579339.1">
    <property type="nucleotide sequence ID" value="NZ_CP018820.1"/>
</dbReference>
<dbReference type="GO" id="GO:0016787">
    <property type="term" value="F:hydrolase activity"/>
    <property type="evidence" value="ECO:0007669"/>
    <property type="project" value="UniProtKB-KW"/>
</dbReference>
<proteinExistence type="predicted"/>
<dbReference type="STRING" id="93064.BRX40_15285"/>
<protein>
    <submittedName>
        <fullName evidence="1">N-formylglutamate amidohydrolase</fullName>
    </submittedName>
</protein>
<accession>A0A1L6JCI1</accession>
<keyword evidence="3" id="KW-1185">Reference proteome</keyword>
<dbReference type="PIRSF" id="PIRSF029730">
    <property type="entry name" value="UCP029730"/>
    <property type="match status" value="1"/>
</dbReference>
<dbReference type="Gene3D" id="3.40.630.40">
    <property type="entry name" value="Zn-dependent exopeptidases"/>
    <property type="match status" value="1"/>
</dbReference>
<reference evidence="2 4" key="3">
    <citation type="submission" date="2018-07" db="EMBL/GenBank/DDBJ databases">
        <title>Genomic and Epidemiologic Investigation of an Indolent Hospital Outbreak.</title>
        <authorList>
            <person name="Johnson R.C."/>
            <person name="Deming C."/>
            <person name="Conlan S."/>
            <person name="Zellmer C.J."/>
            <person name="Michelin A.V."/>
            <person name="Lee-Lin S."/>
            <person name="Thomas P.J."/>
            <person name="Park M."/>
            <person name="Weingarten R.A."/>
            <person name="Less J."/>
            <person name="Dekker J.P."/>
            <person name="Frank K.M."/>
            <person name="Musser K.A."/>
            <person name="Mcquiston J.R."/>
            <person name="Henderson D.K."/>
            <person name="Lau A.F."/>
            <person name="Palmore T.N."/>
            <person name="Segre J.A."/>
        </authorList>
    </citation>
    <scope>NUCLEOTIDE SEQUENCE [LARGE SCALE GENOMIC DNA]</scope>
    <source>
        <strain evidence="2 4">SK-NIH.Env10_0317</strain>
    </source>
</reference>
<dbReference type="InterPro" id="IPR011227">
    <property type="entry name" value="UCP029730"/>
</dbReference>
<dbReference type="SUPFAM" id="SSF53187">
    <property type="entry name" value="Zn-dependent exopeptidases"/>
    <property type="match status" value="1"/>
</dbReference>
<dbReference type="Proteomes" id="UP000185161">
    <property type="component" value="Chromosome"/>
</dbReference>
<dbReference type="OrthoDB" id="9815326at2"/>
<dbReference type="Pfam" id="PF05013">
    <property type="entry name" value="FGase"/>
    <property type="match status" value="1"/>
</dbReference>
<evidence type="ECO:0000313" key="3">
    <source>
        <dbReference type="Proteomes" id="UP000185161"/>
    </source>
</evidence>